<dbReference type="KEGG" id="gaz:Pan241w_08440"/>
<name>A0A517RA79_9PLAN</name>
<sequence>MSEEFSVEGGVPEEADLIGYLRKALVPGA</sequence>
<gene>
    <name evidence="1" type="ORF">Pan241w_08440</name>
</gene>
<reference evidence="1 2" key="1">
    <citation type="submission" date="2019-02" db="EMBL/GenBank/DDBJ databases">
        <title>Deep-cultivation of Planctomycetes and their phenomic and genomic characterization uncovers novel biology.</title>
        <authorList>
            <person name="Wiegand S."/>
            <person name="Jogler M."/>
            <person name="Boedeker C."/>
            <person name="Pinto D."/>
            <person name="Vollmers J."/>
            <person name="Rivas-Marin E."/>
            <person name="Kohn T."/>
            <person name="Peeters S.H."/>
            <person name="Heuer A."/>
            <person name="Rast P."/>
            <person name="Oberbeckmann S."/>
            <person name="Bunk B."/>
            <person name="Jeske O."/>
            <person name="Meyerdierks A."/>
            <person name="Storesund J.E."/>
            <person name="Kallscheuer N."/>
            <person name="Luecker S."/>
            <person name="Lage O.M."/>
            <person name="Pohl T."/>
            <person name="Merkel B.J."/>
            <person name="Hornburger P."/>
            <person name="Mueller R.-W."/>
            <person name="Bruemmer F."/>
            <person name="Labrenz M."/>
            <person name="Spormann A.M."/>
            <person name="Op den Camp H."/>
            <person name="Overmann J."/>
            <person name="Amann R."/>
            <person name="Jetten M.S.M."/>
            <person name="Mascher T."/>
            <person name="Medema M.H."/>
            <person name="Devos D.P."/>
            <person name="Kaster A.-K."/>
            <person name="Ovreas L."/>
            <person name="Rohde M."/>
            <person name="Galperin M.Y."/>
            <person name="Jogler C."/>
        </authorList>
    </citation>
    <scope>NUCLEOTIDE SEQUENCE [LARGE SCALE GENOMIC DNA]</scope>
    <source>
        <strain evidence="1 2">Pan241w</strain>
    </source>
</reference>
<protein>
    <submittedName>
        <fullName evidence="1">Uncharacterized protein</fullName>
    </submittedName>
</protein>
<dbReference type="EMBL" id="CP036269">
    <property type="protein sequence ID" value="QDT40785.1"/>
    <property type="molecule type" value="Genomic_DNA"/>
</dbReference>
<dbReference type="Proteomes" id="UP000317171">
    <property type="component" value="Chromosome"/>
</dbReference>
<evidence type="ECO:0000313" key="1">
    <source>
        <dbReference type="EMBL" id="QDT40785.1"/>
    </source>
</evidence>
<proteinExistence type="predicted"/>
<dbReference type="AlphaFoldDB" id="A0A517RA79"/>
<keyword evidence="2" id="KW-1185">Reference proteome</keyword>
<accession>A0A517RA79</accession>
<organism evidence="1 2">
    <name type="scientific">Gimesia alba</name>
    <dbReference type="NCBI Taxonomy" id="2527973"/>
    <lineage>
        <taxon>Bacteria</taxon>
        <taxon>Pseudomonadati</taxon>
        <taxon>Planctomycetota</taxon>
        <taxon>Planctomycetia</taxon>
        <taxon>Planctomycetales</taxon>
        <taxon>Planctomycetaceae</taxon>
        <taxon>Gimesia</taxon>
    </lineage>
</organism>
<evidence type="ECO:0000313" key="2">
    <source>
        <dbReference type="Proteomes" id="UP000317171"/>
    </source>
</evidence>